<reference evidence="1 2" key="1">
    <citation type="submission" date="2019-12" db="EMBL/GenBank/DDBJ databases">
        <authorList>
            <person name="Dong K."/>
        </authorList>
    </citation>
    <scope>NUCLEOTIDE SEQUENCE [LARGE SCALE GENOMIC DNA]</scope>
    <source>
        <strain evidence="1 2">JCM 31225</strain>
    </source>
</reference>
<sequence length="396" mass="45213">MNIFNILKMTLLAFTVTLFSCTKDDGVEINPNNPNKVTLLHSNQWTTVAQHTQPKTQGNLGGSFQTQTFRMQSPTELRWYLWFTHMSGYQDPIEIILNNQNTVAVNKPSGTTGSDFRSIKTIYGADIWETHIPFSNTYAIAVFKNNQNININLSDQRATPIKRLQASEDGLLNNSESTGTNTVSHYHYGSRQWKTNTFFATSYISVRYNDRTFVINLNKNTSQDGIGIYAETDNKVIGSQGQIHYLMKAENHLALSPVGFMLHSTQYGDHVFVAIDAYGNKFEVYKINLSNYTIQKVLDETKVGTYSQYANEIDANGNLYCVENRIENQTAHFSIRKYKTTGGNEVILKEADLKEHTQVHALKYFNNKLHAAVVYRQENPNNWMDNTYHMHIITKN</sequence>
<evidence type="ECO:0000313" key="2">
    <source>
        <dbReference type="Proteomes" id="UP000435036"/>
    </source>
</evidence>
<name>A0A6N8KUJ8_9SPHI</name>
<evidence type="ECO:0000313" key="1">
    <source>
        <dbReference type="EMBL" id="MVZ60454.1"/>
    </source>
</evidence>
<gene>
    <name evidence="1" type="ORF">GQF63_00315</name>
</gene>
<comment type="caution">
    <text evidence="1">The sequence shown here is derived from an EMBL/GenBank/DDBJ whole genome shotgun (WGS) entry which is preliminary data.</text>
</comment>
<proteinExistence type="predicted"/>
<protein>
    <submittedName>
        <fullName evidence="1">Uncharacterized protein</fullName>
    </submittedName>
</protein>
<dbReference type="Proteomes" id="UP000435036">
    <property type="component" value="Unassembled WGS sequence"/>
</dbReference>
<keyword evidence="2" id="KW-1185">Reference proteome</keyword>
<dbReference type="OrthoDB" id="1488945at2"/>
<organism evidence="1 2">
    <name type="scientific">Sphingobacterium humi</name>
    <dbReference type="NCBI Taxonomy" id="1796905"/>
    <lineage>
        <taxon>Bacteria</taxon>
        <taxon>Pseudomonadati</taxon>
        <taxon>Bacteroidota</taxon>
        <taxon>Sphingobacteriia</taxon>
        <taxon>Sphingobacteriales</taxon>
        <taxon>Sphingobacteriaceae</taxon>
        <taxon>Sphingobacterium</taxon>
    </lineage>
</organism>
<dbReference type="RefSeq" id="WP_160367111.1">
    <property type="nucleotide sequence ID" value="NZ_WSQA01000001.1"/>
</dbReference>
<dbReference type="AlphaFoldDB" id="A0A6N8KUJ8"/>
<dbReference type="EMBL" id="WSQA01000001">
    <property type="protein sequence ID" value="MVZ60454.1"/>
    <property type="molecule type" value="Genomic_DNA"/>
</dbReference>
<accession>A0A6N8KUJ8</accession>